<evidence type="ECO:0000313" key="7">
    <source>
        <dbReference type="EMBL" id="WDA98932.1"/>
    </source>
</evidence>
<keyword evidence="2 6" id="KW-0812">Transmembrane</keyword>
<proteinExistence type="inferred from homology"/>
<protein>
    <recommendedName>
        <fullName evidence="6">Photosystem II reaction center protein X</fullName>
    </recommendedName>
</protein>
<reference evidence="7" key="1">
    <citation type="journal article" date="2023" name="J. Phycol.">
        <title>Revised classification of the Cyanidiophyceae based on plastid genome data with descriptions of the Cavernulicolales ord. nov. and Galdieriales ord. nov. (Rhodophyta).</title>
        <authorList>
            <person name="Park S.I."/>
            <person name="Cho C.H."/>
            <person name="Ciniglia C."/>
            <person name="Huang T.Y."/>
            <person name="Liu S.L."/>
            <person name="Bustamante D.E."/>
            <person name="Calderon M.S."/>
            <person name="Mansilla A."/>
            <person name="McDermott T."/>
            <person name="Andersen R.A."/>
            <person name="Yoon H.S."/>
        </authorList>
    </citation>
    <scope>NUCLEOTIDE SEQUENCE</scope>
</reference>
<keyword evidence="7" id="KW-0934">Plastid</keyword>
<keyword evidence="6" id="KW-0793">Thylakoid</keyword>
<comment type="subcellular location">
    <subcellularLocation>
        <location evidence="6">Cellular thylakoid membrane</location>
        <topology evidence="6">Single-pass membrane protein</topology>
    </subcellularLocation>
</comment>
<keyword evidence="4 6" id="KW-0472">Membrane</keyword>
<dbReference type="GO" id="GO:0042651">
    <property type="term" value="C:thylakoid membrane"/>
    <property type="evidence" value="ECO:0007669"/>
    <property type="project" value="UniProtKB-UniRule"/>
</dbReference>
<feature type="transmembrane region" description="Helical" evidence="6">
    <location>
        <begin position="12"/>
        <end position="30"/>
    </location>
</feature>
<comment type="similarity">
    <text evidence="6">Belongs to the PsbX family. Type 1 subfamily.</text>
</comment>
<dbReference type="AlphaFoldDB" id="A0A9Y1I294"/>
<dbReference type="GO" id="GO:0009523">
    <property type="term" value="C:photosystem II"/>
    <property type="evidence" value="ECO:0007669"/>
    <property type="project" value="UniProtKB-KW"/>
</dbReference>
<evidence type="ECO:0000256" key="3">
    <source>
        <dbReference type="ARBA" id="ARBA00022989"/>
    </source>
</evidence>
<keyword evidence="5 6" id="KW-0604">Photosystem II</keyword>
<evidence type="ECO:0000256" key="2">
    <source>
        <dbReference type="ARBA" id="ARBA00022692"/>
    </source>
</evidence>
<name>A0A9Y1I294_9RHOD</name>
<geneLocation type="plastid" evidence="7"/>
<evidence type="ECO:0000256" key="1">
    <source>
        <dbReference type="ARBA" id="ARBA00022531"/>
    </source>
</evidence>
<dbReference type="HAMAP" id="MF_01386">
    <property type="entry name" value="PSII_PsbX_1"/>
    <property type="match status" value="1"/>
</dbReference>
<evidence type="ECO:0000256" key="4">
    <source>
        <dbReference type="ARBA" id="ARBA00023136"/>
    </source>
</evidence>
<evidence type="ECO:0000256" key="5">
    <source>
        <dbReference type="ARBA" id="ARBA00023276"/>
    </source>
</evidence>
<dbReference type="Pfam" id="PF06596">
    <property type="entry name" value="PsbX"/>
    <property type="match status" value="1"/>
</dbReference>
<evidence type="ECO:0000256" key="6">
    <source>
        <dbReference type="HAMAP-Rule" id="MF_01386"/>
    </source>
</evidence>
<dbReference type="InterPro" id="IPR023431">
    <property type="entry name" value="PSII_PsbX_type_1_subfam"/>
</dbReference>
<organism evidence="7">
    <name type="scientific">Sciadococcus taiwanensis</name>
    <dbReference type="NCBI Taxonomy" id="3028030"/>
    <lineage>
        <taxon>Eukaryota</taxon>
        <taxon>Rhodophyta</taxon>
        <taxon>Bangiophyceae</taxon>
        <taxon>Cavernulicolales</taxon>
        <taxon>Cavernulicolaceae</taxon>
        <taxon>Sciadococcus</taxon>
    </lineage>
</organism>
<dbReference type="GO" id="GO:0015979">
    <property type="term" value="P:photosynthesis"/>
    <property type="evidence" value="ECO:0007669"/>
    <property type="project" value="UniProtKB-UniRule"/>
</dbReference>
<comment type="function">
    <text evidence="6">Involved in the binding and/or turnover of quinones at the Q(B) site of photosystem II (PSII). PSII is a light-driven water plastoquinone oxidoreductase, using light energy to abstract electrons from H(2)O, generating a proton gradient subsequently used for ATP formation.</text>
</comment>
<dbReference type="Gene3D" id="1.20.5.510">
    <property type="entry name" value="Single helix bin"/>
    <property type="match status" value="1"/>
</dbReference>
<accession>A0A9Y1I294</accession>
<comment type="subunit">
    <text evidence="6">PSII is composed of 1 copy each of membrane proteins PsbA, PsbB, PsbC, PsbD, PsbE, PsbF, PsbH, PsbI, PsbJ, PsbK, PsbL, PsbM, PsbT, PsbX, PsbY, PsbZ, Psb30/Ycf12, at least 3 peripheral proteins of the oxygen-evolving complex and a large number of cofactors. It forms dimeric complexes.</text>
</comment>
<dbReference type="EMBL" id="OP616811">
    <property type="protein sequence ID" value="WDA98932.1"/>
    <property type="molecule type" value="Genomic_DNA"/>
</dbReference>
<gene>
    <name evidence="6 7" type="primary">psbX</name>
    <name evidence="7" type="ORF">SCTW_150</name>
</gene>
<keyword evidence="1 6" id="KW-0602">Photosynthesis</keyword>
<sequence length="40" mass="4505">MTSSLSAFFSSLVWGTVIVILPISVALFWVSQTDKVRRDF</sequence>
<keyword evidence="3 6" id="KW-1133">Transmembrane helix</keyword>
<dbReference type="InterPro" id="IPR009518">
    <property type="entry name" value="PSII_PsbX"/>
</dbReference>